<feature type="region of interest" description="Disordered" evidence="1">
    <location>
        <begin position="71"/>
        <end position="92"/>
    </location>
</feature>
<evidence type="ECO:0000313" key="3">
    <source>
        <dbReference type="EMBL" id="KAK5773816.1"/>
    </source>
</evidence>
<gene>
    <name evidence="3" type="ORF">RI543_004872</name>
</gene>
<keyword evidence="2" id="KW-0812">Transmembrane</keyword>
<comment type="caution">
    <text evidence="3">The sequence shown here is derived from an EMBL/GenBank/DDBJ whole genome shotgun (WGS) entry which is preliminary data.</text>
</comment>
<reference evidence="4" key="1">
    <citation type="submission" date="2023-07" db="EMBL/GenBank/DDBJ databases">
        <title>A draft genome of Kazachstania heterogenica Y-27499.</title>
        <authorList>
            <person name="Donic C."/>
            <person name="Kralova J.S."/>
            <person name="Fidel L."/>
            <person name="Ben-Dor S."/>
            <person name="Jung S."/>
        </authorList>
    </citation>
    <scope>NUCLEOTIDE SEQUENCE [LARGE SCALE GENOMIC DNA]</scope>
    <source>
        <strain evidence="4">Y27499</strain>
    </source>
</reference>
<evidence type="ECO:0000256" key="1">
    <source>
        <dbReference type="SAM" id="MobiDB-lite"/>
    </source>
</evidence>
<feature type="compositionally biased region" description="Basic and acidic residues" evidence="1">
    <location>
        <begin position="149"/>
        <end position="164"/>
    </location>
</feature>
<keyword evidence="2" id="KW-1133">Transmembrane helix</keyword>
<dbReference type="Proteomes" id="UP001306508">
    <property type="component" value="Unassembled WGS sequence"/>
</dbReference>
<evidence type="ECO:0000313" key="4">
    <source>
        <dbReference type="Proteomes" id="UP001306508"/>
    </source>
</evidence>
<feature type="compositionally biased region" description="Low complexity" evidence="1">
    <location>
        <begin position="75"/>
        <end position="90"/>
    </location>
</feature>
<feature type="transmembrane region" description="Helical" evidence="2">
    <location>
        <begin position="36"/>
        <end position="54"/>
    </location>
</feature>
<accession>A0AAN8A6H7</accession>
<sequence>MQGGIRRKKDLLPRYKKNGGFNNRNRSYLTTPMKKILAYIGLLCIVYLVLRVAYSDLNKIPTYELERLENDKTNNKNNNKNNNNNVNVKSNNEDTTIDELLKDIKQNDNNNIVDQISNNNKDPKNLDERKKIAKDKFNNEVAMQQETKNLENDLKPHVDAKDIPNKGSGSVVDESAVRMAQKNLII</sequence>
<proteinExistence type="predicted"/>
<organism evidence="3 4">
    <name type="scientific">Arxiozyma heterogenica</name>
    <dbReference type="NCBI Taxonomy" id="278026"/>
    <lineage>
        <taxon>Eukaryota</taxon>
        <taxon>Fungi</taxon>
        <taxon>Dikarya</taxon>
        <taxon>Ascomycota</taxon>
        <taxon>Saccharomycotina</taxon>
        <taxon>Saccharomycetes</taxon>
        <taxon>Saccharomycetales</taxon>
        <taxon>Saccharomycetaceae</taxon>
        <taxon>Arxiozyma</taxon>
    </lineage>
</organism>
<name>A0AAN8A6H7_9SACH</name>
<feature type="region of interest" description="Disordered" evidence="1">
    <location>
        <begin position="149"/>
        <end position="170"/>
    </location>
</feature>
<dbReference type="AlphaFoldDB" id="A0AAN8A6H7"/>
<feature type="region of interest" description="Disordered" evidence="1">
    <location>
        <begin position="1"/>
        <end position="25"/>
    </location>
</feature>
<protein>
    <submittedName>
        <fullName evidence="3">Uncharacterized protein</fullName>
    </submittedName>
</protein>
<keyword evidence="4" id="KW-1185">Reference proteome</keyword>
<keyword evidence="2" id="KW-0472">Membrane</keyword>
<evidence type="ECO:0000256" key="2">
    <source>
        <dbReference type="SAM" id="Phobius"/>
    </source>
</evidence>
<dbReference type="EMBL" id="JAWIZZ010000064">
    <property type="protein sequence ID" value="KAK5773816.1"/>
    <property type="molecule type" value="Genomic_DNA"/>
</dbReference>
<feature type="compositionally biased region" description="Basic residues" evidence="1">
    <location>
        <begin position="1"/>
        <end position="17"/>
    </location>
</feature>